<dbReference type="AlphaFoldDB" id="A0A9D2CRL3"/>
<dbReference type="InterPro" id="IPR006145">
    <property type="entry name" value="PsdUridine_synth_RsuA/RluA"/>
</dbReference>
<evidence type="ECO:0000256" key="1">
    <source>
        <dbReference type="ARBA" id="ARBA00000073"/>
    </source>
</evidence>
<dbReference type="PROSITE" id="PS01129">
    <property type="entry name" value="PSI_RLU"/>
    <property type="match status" value="1"/>
</dbReference>
<comment type="catalytic activity">
    <reaction evidence="1">
        <text>a uridine in RNA = a pseudouridine in RNA</text>
        <dbReference type="Rhea" id="RHEA:48348"/>
        <dbReference type="Rhea" id="RHEA-COMP:12068"/>
        <dbReference type="Rhea" id="RHEA-COMP:12069"/>
        <dbReference type="ChEBI" id="CHEBI:65314"/>
        <dbReference type="ChEBI" id="CHEBI:65315"/>
    </reaction>
</comment>
<dbReference type="SUPFAM" id="SSF55120">
    <property type="entry name" value="Pseudouridine synthase"/>
    <property type="match status" value="1"/>
</dbReference>
<dbReference type="GO" id="GO:0140098">
    <property type="term" value="F:catalytic activity, acting on RNA"/>
    <property type="evidence" value="ECO:0007669"/>
    <property type="project" value="UniProtKB-ARBA"/>
</dbReference>
<accession>A0A9D2CRL3</accession>
<feature type="domain" description="Pseudouridine synthase RsuA/RluA-like" evidence="4">
    <location>
        <begin position="111"/>
        <end position="311"/>
    </location>
</feature>
<dbReference type="Pfam" id="PF00849">
    <property type="entry name" value="PseudoU_synth_2"/>
    <property type="match status" value="1"/>
</dbReference>
<evidence type="ECO:0000313" key="5">
    <source>
        <dbReference type="EMBL" id="HIY95762.1"/>
    </source>
</evidence>
<dbReference type="InterPro" id="IPR050188">
    <property type="entry name" value="RluA_PseudoU_synthase"/>
</dbReference>
<dbReference type="PANTHER" id="PTHR21600:SF84">
    <property type="entry name" value="PSEUDOURIDINE SYNTHASE RSUA_RLUA-LIKE DOMAIN-CONTAINING PROTEIN"/>
    <property type="match status" value="1"/>
</dbReference>
<evidence type="ECO:0000259" key="4">
    <source>
        <dbReference type="Pfam" id="PF00849"/>
    </source>
</evidence>
<protein>
    <recommendedName>
        <fullName evidence="2">RNA pseudouridylate synthase</fullName>
    </recommendedName>
    <alternativeName>
        <fullName evidence="3">RNA-uridine isomerase</fullName>
    </alternativeName>
</protein>
<organism evidence="5 6">
    <name type="scientific">Candidatus Rothia avicola</name>
    <dbReference type="NCBI Taxonomy" id="2840478"/>
    <lineage>
        <taxon>Bacteria</taxon>
        <taxon>Bacillati</taxon>
        <taxon>Actinomycetota</taxon>
        <taxon>Actinomycetes</taxon>
        <taxon>Micrococcales</taxon>
        <taxon>Micrococcaceae</taxon>
        <taxon>Rothia</taxon>
    </lineage>
</organism>
<dbReference type="Gene3D" id="3.30.2350.10">
    <property type="entry name" value="Pseudouridine synthase"/>
    <property type="match status" value="1"/>
</dbReference>
<gene>
    <name evidence="5" type="ORF">H9821_08935</name>
</gene>
<dbReference type="PANTHER" id="PTHR21600">
    <property type="entry name" value="MITOCHONDRIAL RNA PSEUDOURIDINE SYNTHASE"/>
    <property type="match status" value="1"/>
</dbReference>
<dbReference type="InterPro" id="IPR006224">
    <property type="entry name" value="PsdUridine_synth_RluA-like_CS"/>
</dbReference>
<dbReference type="GO" id="GO:0003723">
    <property type="term" value="F:RNA binding"/>
    <property type="evidence" value="ECO:0007669"/>
    <property type="project" value="InterPro"/>
</dbReference>
<evidence type="ECO:0000313" key="6">
    <source>
        <dbReference type="Proteomes" id="UP000824134"/>
    </source>
</evidence>
<reference evidence="5" key="2">
    <citation type="submission" date="2021-04" db="EMBL/GenBank/DDBJ databases">
        <authorList>
            <person name="Gilroy R."/>
        </authorList>
    </citation>
    <scope>NUCLEOTIDE SEQUENCE</scope>
    <source>
        <strain evidence="5">ChiHjej12B11-9195</strain>
    </source>
</reference>
<proteinExistence type="predicted"/>
<dbReference type="Proteomes" id="UP000824134">
    <property type="component" value="Unassembled WGS sequence"/>
</dbReference>
<dbReference type="GO" id="GO:0009982">
    <property type="term" value="F:pseudouridine synthase activity"/>
    <property type="evidence" value="ECO:0007669"/>
    <property type="project" value="InterPro"/>
</dbReference>
<evidence type="ECO:0000256" key="3">
    <source>
        <dbReference type="ARBA" id="ARBA00033164"/>
    </source>
</evidence>
<dbReference type="EMBL" id="DXCN01000069">
    <property type="protein sequence ID" value="HIY95762.1"/>
    <property type="molecule type" value="Genomic_DNA"/>
</dbReference>
<comment type="caution">
    <text evidence="5">The sequence shown here is derived from an EMBL/GenBank/DDBJ whole genome shotgun (WGS) entry which is preliminary data.</text>
</comment>
<name>A0A9D2CRL3_9MICC</name>
<dbReference type="GO" id="GO:0000455">
    <property type="term" value="P:enzyme-directed rRNA pseudouridine synthesis"/>
    <property type="evidence" value="ECO:0007669"/>
    <property type="project" value="TreeGrafter"/>
</dbReference>
<sequence>MRRINRHLAPKPLPQRNGIDAVSFVLPDAGNPEDDILGASTVLDYLVARFYPHERSLFTSRFERDEVKDANGQAVAPDAPLTGQKIWYYRELGVEKPVPFDMPVLYEDEWVLAIDKPHFLPTTPNGSFVAHTALTQLRVRENNPDLIPIHRLDRATAGVVLFAKTPEARAPFQTMFQRREPTKTYEAVAAPIAGLGVGESLTVRSRIDNQHGAMQVAHTDVELLPGDTGPLPVETRAERRERRRLGASFEGLNAQSRITCLTVFEVADGVLPAVSEANPALPLPQAGTPLAHYLLEPHTGKTHQLRVHLAAAGAPIVGDVVYPAVLPIAEDEPALPLQLLARSLTFPHPFAGQTVTVRSGRRLGLVEQVPATGEVRPLI</sequence>
<dbReference type="InterPro" id="IPR020103">
    <property type="entry name" value="PsdUridine_synth_cat_dom_sf"/>
</dbReference>
<reference evidence="5" key="1">
    <citation type="journal article" date="2021" name="PeerJ">
        <title>Extensive microbial diversity within the chicken gut microbiome revealed by metagenomics and culture.</title>
        <authorList>
            <person name="Gilroy R."/>
            <person name="Ravi A."/>
            <person name="Getino M."/>
            <person name="Pursley I."/>
            <person name="Horton D.L."/>
            <person name="Alikhan N.F."/>
            <person name="Baker D."/>
            <person name="Gharbi K."/>
            <person name="Hall N."/>
            <person name="Watson M."/>
            <person name="Adriaenssens E.M."/>
            <person name="Foster-Nyarko E."/>
            <person name="Jarju S."/>
            <person name="Secka A."/>
            <person name="Antonio M."/>
            <person name="Oren A."/>
            <person name="Chaudhuri R.R."/>
            <person name="La Ragione R."/>
            <person name="Hildebrand F."/>
            <person name="Pallen M.J."/>
        </authorList>
    </citation>
    <scope>NUCLEOTIDE SEQUENCE</scope>
    <source>
        <strain evidence="5">ChiHjej12B11-9195</strain>
    </source>
</reference>
<evidence type="ECO:0000256" key="2">
    <source>
        <dbReference type="ARBA" id="ARBA00031870"/>
    </source>
</evidence>